<evidence type="ECO:0000313" key="1">
    <source>
        <dbReference type="EMBL" id="PPQ32524.1"/>
    </source>
</evidence>
<dbReference type="RefSeq" id="WP_104506757.1">
    <property type="nucleotide sequence ID" value="NZ_NHSJ01000038.1"/>
</dbReference>
<accession>A0A2S6ND52</accession>
<gene>
    <name evidence="1" type="ORF">CCR94_04885</name>
</gene>
<name>A0A2S6ND52_9HYPH</name>
<comment type="caution">
    <text evidence="1">The sequence shown here is derived from an EMBL/GenBank/DDBJ whole genome shotgun (WGS) entry which is preliminary data.</text>
</comment>
<evidence type="ECO:0000313" key="2">
    <source>
        <dbReference type="Proteomes" id="UP000239089"/>
    </source>
</evidence>
<reference evidence="1 2" key="1">
    <citation type="journal article" date="2018" name="Arch. Microbiol.">
        <title>New insights into the metabolic potential of the phototrophic purple bacterium Rhodopila globiformis DSM 161(T) from its draft genome sequence and evidence for a vanadium-dependent nitrogenase.</title>
        <authorList>
            <person name="Imhoff J.F."/>
            <person name="Rahn T."/>
            <person name="Kunzel S."/>
            <person name="Neulinger S.C."/>
        </authorList>
    </citation>
    <scope>NUCLEOTIDE SEQUENCE [LARGE SCALE GENOMIC DNA]</scope>
    <source>
        <strain evidence="1 2">DSM 16996</strain>
    </source>
</reference>
<protein>
    <submittedName>
        <fullName evidence="1">Uncharacterized protein</fullName>
    </submittedName>
</protein>
<proteinExistence type="predicted"/>
<sequence length="79" mass="8811">MRDIMRRPTADTARPNVSAAAHKFALGTLVTLVGKSDQTLFKVTRLLPDGGAGLQYRIKSEQEGYERVVIEVLLERARK</sequence>
<keyword evidence="2" id="KW-1185">Reference proteome</keyword>
<dbReference type="AlphaFoldDB" id="A0A2S6ND52"/>
<organism evidence="1 2">
    <name type="scientific">Rhodoblastus sphagnicola</name>
    <dbReference type="NCBI Taxonomy" id="333368"/>
    <lineage>
        <taxon>Bacteria</taxon>
        <taxon>Pseudomonadati</taxon>
        <taxon>Pseudomonadota</taxon>
        <taxon>Alphaproteobacteria</taxon>
        <taxon>Hyphomicrobiales</taxon>
        <taxon>Rhodoblastaceae</taxon>
        <taxon>Rhodoblastus</taxon>
    </lineage>
</organism>
<dbReference type="EMBL" id="NHSJ01000038">
    <property type="protein sequence ID" value="PPQ32524.1"/>
    <property type="molecule type" value="Genomic_DNA"/>
</dbReference>
<dbReference type="Proteomes" id="UP000239089">
    <property type="component" value="Unassembled WGS sequence"/>
</dbReference>